<dbReference type="Proteomes" id="UP001177003">
    <property type="component" value="Chromosome 8"/>
</dbReference>
<organism evidence="1 2">
    <name type="scientific">Lactuca saligna</name>
    <name type="common">Willowleaf lettuce</name>
    <dbReference type="NCBI Taxonomy" id="75948"/>
    <lineage>
        <taxon>Eukaryota</taxon>
        <taxon>Viridiplantae</taxon>
        <taxon>Streptophyta</taxon>
        <taxon>Embryophyta</taxon>
        <taxon>Tracheophyta</taxon>
        <taxon>Spermatophyta</taxon>
        <taxon>Magnoliopsida</taxon>
        <taxon>eudicotyledons</taxon>
        <taxon>Gunneridae</taxon>
        <taxon>Pentapetalae</taxon>
        <taxon>asterids</taxon>
        <taxon>campanulids</taxon>
        <taxon>Asterales</taxon>
        <taxon>Asteraceae</taxon>
        <taxon>Cichorioideae</taxon>
        <taxon>Cichorieae</taxon>
        <taxon>Lactucinae</taxon>
        <taxon>Lactuca</taxon>
    </lineage>
</organism>
<accession>A0AA36EI02</accession>
<keyword evidence="2" id="KW-1185">Reference proteome</keyword>
<evidence type="ECO:0000313" key="2">
    <source>
        <dbReference type="Proteomes" id="UP001177003"/>
    </source>
</evidence>
<name>A0AA36EI02_LACSI</name>
<reference evidence="1" key="1">
    <citation type="submission" date="2023-04" db="EMBL/GenBank/DDBJ databases">
        <authorList>
            <person name="Vijverberg K."/>
            <person name="Xiong W."/>
            <person name="Schranz E."/>
        </authorList>
    </citation>
    <scope>NUCLEOTIDE SEQUENCE</scope>
</reference>
<proteinExistence type="predicted"/>
<gene>
    <name evidence="1" type="ORF">LSALG_LOCUS35827</name>
</gene>
<evidence type="ECO:0000313" key="1">
    <source>
        <dbReference type="EMBL" id="CAI9296983.1"/>
    </source>
</evidence>
<protein>
    <submittedName>
        <fullName evidence="1">Uncharacterized protein</fullName>
    </submittedName>
</protein>
<dbReference type="EMBL" id="OX465084">
    <property type="protein sequence ID" value="CAI9296983.1"/>
    <property type="molecule type" value="Genomic_DNA"/>
</dbReference>
<sequence>MRASSQLLVVQIQLPRVLVFPDFLLVVGASLDLVCLFYQSISGYQSFGYFPGLNCLQRDFPCNRNTTTPCLHLMISSPNLISAWFCLVTCNMPLKDSTVLMYFPGLGGTGIGLVVHEKALGK</sequence>
<dbReference type="AlphaFoldDB" id="A0AA36EI02"/>